<keyword evidence="3" id="KW-1185">Reference proteome</keyword>
<feature type="non-terminal residue" evidence="2">
    <location>
        <position position="1"/>
    </location>
</feature>
<dbReference type="Proteomes" id="UP001476798">
    <property type="component" value="Unassembled WGS sequence"/>
</dbReference>
<evidence type="ECO:0000256" key="1">
    <source>
        <dbReference type="SAM" id="MobiDB-lite"/>
    </source>
</evidence>
<name>A0ABV0NU29_9TELE</name>
<protein>
    <submittedName>
        <fullName evidence="2">Uncharacterized protein</fullName>
    </submittedName>
</protein>
<accession>A0ABV0NU29</accession>
<feature type="region of interest" description="Disordered" evidence="1">
    <location>
        <begin position="23"/>
        <end position="47"/>
    </location>
</feature>
<gene>
    <name evidence="2" type="ORF">GOODEAATRI_012599</name>
</gene>
<organism evidence="2 3">
    <name type="scientific">Goodea atripinnis</name>
    <dbReference type="NCBI Taxonomy" id="208336"/>
    <lineage>
        <taxon>Eukaryota</taxon>
        <taxon>Metazoa</taxon>
        <taxon>Chordata</taxon>
        <taxon>Craniata</taxon>
        <taxon>Vertebrata</taxon>
        <taxon>Euteleostomi</taxon>
        <taxon>Actinopterygii</taxon>
        <taxon>Neopterygii</taxon>
        <taxon>Teleostei</taxon>
        <taxon>Neoteleostei</taxon>
        <taxon>Acanthomorphata</taxon>
        <taxon>Ovalentaria</taxon>
        <taxon>Atherinomorphae</taxon>
        <taxon>Cyprinodontiformes</taxon>
        <taxon>Goodeidae</taxon>
        <taxon>Goodea</taxon>
    </lineage>
</organism>
<reference evidence="2 3" key="1">
    <citation type="submission" date="2021-06" db="EMBL/GenBank/DDBJ databases">
        <authorList>
            <person name="Palmer J.M."/>
        </authorList>
    </citation>
    <scope>NUCLEOTIDE SEQUENCE [LARGE SCALE GENOMIC DNA]</scope>
    <source>
        <strain evidence="2 3">GA_2019</strain>
        <tissue evidence="2">Muscle</tissue>
    </source>
</reference>
<dbReference type="EMBL" id="JAHRIO010050788">
    <property type="protein sequence ID" value="MEQ2174918.1"/>
    <property type="molecule type" value="Genomic_DNA"/>
</dbReference>
<evidence type="ECO:0000313" key="3">
    <source>
        <dbReference type="Proteomes" id="UP001476798"/>
    </source>
</evidence>
<sequence>RVVGVREPGVLLRKNRSNQIKRKQIQITSVSVSSSSSEGNPPGNTNCREERHFLNSFCLNPLSLE</sequence>
<comment type="caution">
    <text evidence="2">The sequence shown here is derived from an EMBL/GenBank/DDBJ whole genome shotgun (WGS) entry which is preliminary data.</text>
</comment>
<evidence type="ECO:0000313" key="2">
    <source>
        <dbReference type="EMBL" id="MEQ2174918.1"/>
    </source>
</evidence>
<proteinExistence type="predicted"/>